<accession>A0AA37T501</accession>
<feature type="domain" description="Transposase IS4 N-terminal" evidence="1">
    <location>
        <begin position="38"/>
        <end position="90"/>
    </location>
</feature>
<comment type="caution">
    <text evidence="2">The sequence shown here is derived from an EMBL/GenBank/DDBJ whole genome shotgun (WGS) entry which is preliminary data.</text>
</comment>
<organism evidence="2 3">
    <name type="scientific">Marinibactrum halimedae</name>
    <dbReference type="NCBI Taxonomy" id="1444977"/>
    <lineage>
        <taxon>Bacteria</taxon>
        <taxon>Pseudomonadati</taxon>
        <taxon>Pseudomonadota</taxon>
        <taxon>Gammaproteobacteria</taxon>
        <taxon>Cellvibrionales</taxon>
        <taxon>Cellvibrionaceae</taxon>
        <taxon>Marinibactrum</taxon>
    </lineage>
</organism>
<dbReference type="InterPro" id="IPR024473">
    <property type="entry name" value="Transposases_IS4_N"/>
</dbReference>
<dbReference type="Pfam" id="PF13006">
    <property type="entry name" value="Nterm_IS4"/>
    <property type="match status" value="1"/>
</dbReference>
<sequence length="90" mass="10311">MTSDFFMPFQHDLLDLSDLFNFSNLSSFTHNIPVEWVIRRRRLPSDQVLVLGMAIFREEPVHEVARRLNICAKGLASDSLLARSGISHAR</sequence>
<gene>
    <name evidence="2" type="ORF">GCM10007877_15680</name>
</gene>
<reference evidence="2 3" key="1">
    <citation type="journal article" date="2014" name="Int. J. Syst. Evol. Microbiol.">
        <title>Complete genome sequence of Corynebacterium casei LMG S-19264T (=DSM 44701T), isolated from a smear-ripened cheese.</title>
        <authorList>
            <consortium name="US DOE Joint Genome Institute (JGI-PGF)"/>
            <person name="Walter F."/>
            <person name="Albersmeier A."/>
            <person name="Kalinowski J."/>
            <person name="Ruckert C."/>
        </authorList>
    </citation>
    <scope>NUCLEOTIDE SEQUENCE [LARGE SCALE GENOMIC DNA]</scope>
    <source>
        <strain evidence="2 3">NBRC 110095</strain>
    </source>
</reference>
<evidence type="ECO:0000259" key="1">
    <source>
        <dbReference type="Pfam" id="PF13006"/>
    </source>
</evidence>
<keyword evidence="3" id="KW-1185">Reference proteome</keyword>
<dbReference type="AlphaFoldDB" id="A0AA37T501"/>
<dbReference type="Proteomes" id="UP001156870">
    <property type="component" value="Unassembled WGS sequence"/>
</dbReference>
<protein>
    <recommendedName>
        <fullName evidence="1">Transposase IS4 N-terminal domain-containing protein</fullName>
    </recommendedName>
</protein>
<evidence type="ECO:0000313" key="3">
    <source>
        <dbReference type="Proteomes" id="UP001156870"/>
    </source>
</evidence>
<dbReference type="EMBL" id="BSPD01000035">
    <property type="protein sequence ID" value="GLS25854.1"/>
    <property type="molecule type" value="Genomic_DNA"/>
</dbReference>
<name>A0AA37T501_9GAMM</name>
<evidence type="ECO:0000313" key="2">
    <source>
        <dbReference type="EMBL" id="GLS25854.1"/>
    </source>
</evidence>
<proteinExistence type="predicted"/>